<dbReference type="PANTHER" id="PTHR48063">
    <property type="entry name" value="LRR RECEPTOR-LIKE KINASE"/>
    <property type="match status" value="1"/>
</dbReference>
<feature type="non-terminal residue" evidence="10">
    <location>
        <position position="1"/>
    </location>
</feature>
<evidence type="ECO:0000256" key="5">
    <source>
        <dbReference type="ARBA" id="ARBA00022737"/>
    </source>
</evidence>
<keyword evidence="7" id="KW-0472">Membrane</keyword>
<keyword evidence="4" id="KW-0732">Signal</keyword>
<protein>
    <recommendedName>
        <fullName evidence="9">Disease resistance R13L4/SHOC-2-like LRR domain-containing protein</fullName>
    </recommendedName>
</protein>
<accession>A0A1E5WLP9</accession>
<name>A0A1E5WLP9_9POAL</name>
<gene>
    <name evidence="10" type="ORF">BAE44_0000640</name>
</gene>
<comment type="subcellular location">
    <subcellularLocation>
        <location evidence="1">Membrane</location>
        <topology evidence="1">Single-pass type I membrane protein</topology>
    </subcellularLocation>
</comment>
<dbReference type="GO" id="GO:0016020">
    <property type="term" value="C:membrane"/>
    <property type="evidence" value="ECO:0007669"/>
    <property type="project" value="UniProtKB-SubCell"/>
</dbReference>
<keyword evidence="6" id="KW-1133">Transmembrane helix</keyword>
<dbReference type="EMBL" id="LWDX02002117">
    <property type="protein sequence ID" value="OEL38341.1"/>
    <property type="molecule type" value="Genomic_DNA"/>
</dbReference>
<evidence type="ECO:0000256" key="1">
    <source>
        <dbReference type="ARBA" id="ARBA00004479"/>
    </source>
</evidence>
<dbReference type="InterPro" id="IPR032675">
    <property type="entry name" value="LRR_dom_sf"/>
</dbReference>
<dbReference type="AlphaFoldDB" id="A0A1E5WLP9"/>
<dbReference type="Pfam" id="PF23598">
    <property type="entry name" value="LRR_14"/>
    <property type="match status" value="1"/>
</dbReference>
<dbReference type="OrthoDB" id="1907415at2759"/>
<organism evidence="10 11">
    <name type="scientific">Dichanthelium oligosanthes</name>
    <dbReference type="NCBI Taxonomy" id="888268"/>
    <lineage>
        <taxon>Eukaryota</taxon>
        <taxon>Viridiplantae</taxon>
        <taxon>Streptophyta</taxon>
        <taxon>Embryophyta</taxon>
        <taxon>Tracheophyta</taxon>
        <taxon>Spermatophyta</taxon>
        <taxon>Magnoliopsida</taxon>
        <taxon>Liliopsida</taxon>
        <taxon>Poales</taxon>
        <taxon>Poaceae</taxon>
        <taxon>PACMAD clade</taxon>
        <taxon>Panicoideae</taxon>
        <taxon>Panicodae</taxon>
        <taxon>Paniceae</taxon>
        <taxon>Dichantheliinae</taxon>
        <taxon>Dichanthelium</taxon>
    </lineage>
</organism>
<dbReference type="STRING" id="888268.A0A1E5WLP9"/>
<reference evidence="10 11" key="1">
    <citation type="submission" date="2016-09" db="EMBL/GenBank/DDBJ databases">
        <title>The draft genome of Dichanthelium oligosanthes: A C3 panicoid grass species.</title>
        <authorList>
            <person name="Studer A.J."/>
            <person name="Schnable J.C."/>
            <person name="Brutnell T.P."/>
        </authorList>
    </citation>
    <scope>NUCLEOTIDE SEQUENCE [LARGE SCALE GENOMIC DNA]</scope>
    <source>
        <strain evidence="11">cv. Kellogg 1175</strain>
        <tissue evidence="10">Leaf</tissue>
    </source>
</reference>
<evidence type="ECO:0000313" key="11">
    <source>
        <dbReference type="Proteomes" id="UP000095767"/>
    </source>
</evidence>
<feature type="domain" description="Disease resistance R13L4/SHOC-2-like LRR" evidence="9">
    <location>
        <begin position="7"/>
        <end position="212"/>
    </location>
</feature>
<dbReference type="Proteomes" id="UP000095767">
    <property type="component" value="Unassembled WGS sequence"/>
</dbReference>
<evidence type="ECO:0000256" key="4">
    <source>
        <dbReference type="ARBA" id="ARBA00022729"/>
    </source>
</evidence>
<keyword evidence="11" id="KW-1185">Reference proteome</keyword>
<dbReference type="FunFam" id="3.80.10.10:FF:000383">
    <property type="entry name" value="Leucine-rich repeat receptor protein kinase EMS1"/>
    <property type="match status" value="1"/>
</dbReference>
<dbReference type="InterPro" id="IPR055414">
    <property type="entry name" value="LRR_R13L4/SHOC2-like"/>
</dbReference>
<evidence type="ECO:0000313" key="10">
    <source>
        <dbReference type="EMBL" id="OEL38341.1"/>
    </source>
</evidence>
<evidence type="ECO:0000259" key="9">
    <source>
        <dbReference type="Pfam" id="PF23598"/>
    </source>
</evidence>
<keyword evidence="5" id="KW-0677">Repeat</keyword>
<keyword evidence="8" id="KW-0325">Glycoprotein</keyword>
<dbReference type="SUPFAM" id="SSF52047">
    <property type="entry name" value="RNI-like"/>
    <property type="match status" value="1"/>
</dbReference>
<evidence type="ECO:0000256" key="7">
    <source>
        <dbReference type="ARBA" id="ARBA00023136"/>
    </source>
</evidence>
<keyword evidence="3" id="KW-0812">Transmembrane</keyword>
<dbReference type="PANTHER" id="PTHR48063:SF40">
    <property type="entry name" value="LEUCINE-RICH REPEAT-CONTAINING N-TERMINAL PLANT-TYPE DOMAIN-CONTAINING PROTEIN"/>
    <property type="match status" value="1"/>
</dbReference>
<evidence type="ECO:0000256" key="6">
    <source>
        <dbReference type="ARBA" id="ARBA00022989"/>
    </source>
</evidence>
<evidence type="ECO:0000256" key="3">
    <source>
        <dbReference type="ARBA" id="ARBA00022692"/>
    </source>
</evidence>
<sequence>LILGSVKNLKYLNLGGIQFSGTIPPQLGNLSKLQYLDLSGMAGTESTDMSWLMEHLTSLVFLDLSINNIIGPLPTSIGQYLISSAVLDLQGNNFTGPISKSIGNFTSLRTLDLSANHLNGHVPYEIGMLTNLTELYLNINYLGGVIKEGHFAGIRSLEHIYLSANSLKIELSSEWQPPFRLHSACFAFCQMGPLFPAWLQWHVDIQYLDISSTDITDRLPHWFANAC</sequence>
<evidence type="ECO:0000256" key="2">
    <source>
        <dbReference type="ARBA" id="ARBA00022614"/>
    </source>
</evidence>
<proteinExistence type="predicted"/>
<dbReference type="InterPro" id="IPR046956">
    <property type="entry name" value="RLP23-like"/>
</dbReference>
<evidence type="ECO:0000256" key="8">
    <source>
        <dbReference type="ARBA" id="ARBA00023180"/>
    </source>
</evidence>
<comment type="caution">
    <text evidence="10">The sequence shown here is derived from an EMBL/GenBank/DDBJ whole genome shotgun (WGS) entry which is preliminary data.</text>
</comment>
<dbReference type="Gene3D" id="3.80.10.10">
    <property type="entry name" value="Ribonuclease Inhibitor"/>
    <property type="match status" value="2"/>
</dbReference>
<keyword evidence="2" id="KW-0433">Leucine-rich repeat</keyword>